<dbReference type="InterPro" id="IPR001940">
    <property type="entry name" value="Peptidase_S1C"/>
</dbReference>
<sequence>MDRHEQDEQDEQNDYLDEPPIEDFLPNEEDQILREKQKKRKSFFVKMISVGLVLAMLISVNQIWPQMINLPSIKFLQKSKELSKQEDIQVYKEAVVTLQDQYTKGTGFNVSENGFIITNRHVVENMNPITVIFPQGDIFEASIVHIDPVLDLAFLNVDGENLPSLTLSNPNKWSVEDHIYVIGNPLFHNQIANEGDILTGSDKYYLLMISAPIYKGNSGSPVIDLHGDVIGVVYAKTTEDGTGLAIPVEQFIDKIPTGVSNSE</sequence>
<dbReference type="Gene3D" id="2.40.10.10">
    <property type="entry name" value="Trypsin-like serine proteases"/>
    <property type="match status" value="2"/>
</dbReference>
<dbReference type="SUPFAM" id="SSF50494">
    <property type="entry name" value="Trypsin-like serine proteases"/>
    <property type="match status" value="1"/>
</dbReference>
<dbReference type="InterPro" id="IPR009003">
    <property type="entry name" value="Peptidase_S1_PA"/>
</dbReference>
<feature type="compositionally biased region" description="Acidic residues" evidence="2">
    <location>
        <begin position="7"/>
        <end position="22"/>
    </location>
</feature>
<keyword evidence="3" id="KW-0812">Transmembrane</keyword>
<dbReference type="GO" id="GO:0008233">
    <property type="term" value="F:peptidase activity"/>
    <property type="evidence" value="ECO:0007669"/>
    <property type="project" value="UniProtKB-KW"/>
</dbReference>
<evidence type="ECO:0000256" key="3">
    <source>
        <dbReference type="SAM" id="Phobius"/>
    </source>
</evidence>
<keyword evidence="4" id="KW-0645">Protease</keyword>
<organism evidence="4 5">
    <name type="scientific">Niallia oryzisoli</name>
    <dbReference type="NCBI Taxonomy" id="1737571"/>
    <lineage>
        <taxon>Bacteria</taxon>
        <taxon>Bacillati</taxon>
        <taxon>Bacillota</taxon>
        <taxon>Bacilli</taxon>
        <taxon>Bacillales</taxon>
        <taxon>Bacillaceae</taxon>
        <taxon>Niallia</taxon>
    </lineage>
</organism>
<evidence type="ECO:0000256" key="2">
    <source>
        <dbReference type="SAM" id="MobiDB-lite"/>
    </source>
</evidence>
<dbReference type="EMBL" id="CP137640">
    <property type="protein sequence ID" value="WVX83524.1"/>
    <property type="molecule type" value="Genomic_DNA"/>
</dbReference>
<keyword evidence="1" id="KW-0378">Hydrolase</keyword>
<dbReference type="PANTHER" id="PTHR22939:SF129">
    <property type="entry name" value="SERINE PROTEASE HTRA2, MITOCHONDRIAL"/>
    <property type="match status" value="1"/>
</dbReference>
<name>A0ABZ2CQY0_9BACI</name>
<keyword evidence="3" id="KW-0472">Membrane</keyword>
<accession>A0ABZ2CQY0</accession>
<keyword evidence="3" id="KW-1133">Transmembrane helix</keyword>
<dbReference type="PANTHER" id="PTHR22939">
    <property type="entry name" value="SERINE PROTEASE FAMILY S1C HTRA-RELATED"/>
    <property type="match status" value="1"/>
</dbReference>
<reference evidence="4 5" key="1">
    <citation type="submission" date="2023-10" db="EMBL/GenBank/DDBJ databases">
        <title>Niallia locisalis sp.nov. isolated from a salt pond sample.</title>
        <authorList>
            <person name="Li X.-J."/>
            <person name="Dong L."/>
        </authorList>
    </citation>
    <scope>NUCLEOTIDE SEQUENCE [LARGE SCALE GENOMIC DNA]</scope>
    <source>
        <strain evidence="4 5">DSM 29761</strain>
    </source>
</reference>
<keyword evidence="1" id="KW-0720">Serine protease</keyword>
<evidence type="ECO:0000313" key="4">
    <source>
        <dbReference type="EMBL" id="WVX83524.1"/>
    </source>
</evidence>
<dbReference type="GO" id="GO:0006508">
    <property type="term" value="P:proteolysis"/>
    <property type="evidence" value="ECO:0007669"/>
    <property type="project" value="UniProtKB-KW"/>
</dbReference>
<dbReference type="Pfam" id="PF13365">
    <property type="entry name" value="Trypsin_2"/>
    <property type="match status" value="1"/>
</dbReference>
<protein>
    <submittedName>
        <fullName evidence="4">Serine protease</fullName>
    </submittedName>
</protein>
<dbReference type="InterPro" id="IPR043504">
    <property type="entry name" value="Peptidase_S1_PA_chymotrypsin"/>
</dbReference>
<keyword evidence="5" id="KW-1185">Reference proteome</keyword>
<gene>
    <name evidence="4" type="ORF">R4Z09_11285</name>
</gene>
<evidence type="ECO:0000313" key="5">
    <source>
        <dbReference type="Proteomes" id="UP001357223"/>
    </source>
</evidence>
<dbReference type="Proteomes" id="UP001357223">
    <property type="component" value="Chromosome"/>
</dbReference>
<evidence type="ECO:0000256" key="1">
    <source>
        <dbReference type="ARBA" id="ARBA00022825"/>
    </source>
</evidence>
<feature type="transmembrane region" description="Helical" evidence="3">
    <location>
        <begin position="43"/>
        <end position="64"/>
    </location>
</feature>
<proteinExistence type="predicted"/>
<dbReference type="PRINTS" id="PR00834">
    <property type="entry name" value="PROTEASES2C"/>
</dbReference>
<feature type="region of interest" description="Disordered" evidence="2">
    <location>
        <begin position="1"/>
        <end position="22"/>
    </location>
</feature>
<dbReference type="RefSeq" id="WP_338452408.1">
    <property type="nucleotide sequence ID" value="NZ_CP137640.1"/>
</dbReference>